<dbReference type="InterPro" id="IPR006373">
    <property type="entry name" value="VSA_Rifin"/>
</dbReference>
<feature type="non-terminal residue" evidence="2">
    <location>
        <position position="1"/>
    </location>
</feature>
<feature type="transmembrane region" description="Helical" evidence="1">
    <location>
        <begin position="125"/>
        <end position="146"/>
    </location>
</feature>
<accession>A0A060RLW2</accession>
<organism evidence="2 3">
    <name type="scientific">Plasmodium reichenowi</name>
    <dbReference type="NCBI Taxonomy" id="5854"/>
    <lineage>
        <taxon>Eukaryota</taxon>
        <taxon>Sar</taxon>
        <taxon>Alveolata</taxon>
        <taxon>Apicomplexa</taxon>
        <taxon>Aconoidasida</taxon>
        <taxon>Haemosporida</taxon>
        <taxon>Plasmodiidae</taxon>
        <taxon>Plasmodium</taxon>
        <taxon>Plasmodium (Laverania)</taxon>
    </lineage>
</organism>
<dbReference type="Pfam" id="PF02009">
    <property type="entry name" value="RIFIN"/>
    <property type="match status" value="1"/>
</dbReference>
<dbReference type="AlphaFoldDB" id="A0A060RLW2"/>
<dbReference type="VEuPathDB" id="PlasmoDB:PRCDC_0018800"/>
<keyword evidence="1" id="KW-0812">Transmembrane</keyword>
<reference evidence="2" key="1">
    <citation type="submission" date="2014-01" db="EMBL/GenBank/DDBJ databases">
        <authorList>
            <person name="Aslett M."/>
        </authorList>
    </citation>
    <scope>NUCLEOTIDE SEQUENCE</scope>
    <source>
        <strain evidence="2">CDC</strain>
    </source>
</reference>
<keyword evidence="1" id="KW-1133">Transmembrane helix</keyword>
<dbReference type="EMBL" id="HG810425">
    <property type="protein sequence ID" value="CDO61550.1"/>
    <property type="molecule type" value="Genomic_DNA"/>
</dbReference>
<keyword evidence="3" id="KW-1185">Reference proteome</keyword>
<evidence type="ECO:0000313" key="2">
    <source>
        <dbReference type="EMBL" id="CDO61550.1"/>
    </source>
</evidence>
<protein>
    <submittedName>
        <fullName evidence="2">Rifin</fullName>
    </submittedName>
</protein>
<proteinExistence type="predicted"/>
<gene>
    <name evidence="2" type="primary">RIF</name>
    <name evidence="2" type="ORF">PRCDC_0018800</name>
</gene>
<evidence type="ECO:0000256" key="1">
    <source>
        <dbReference type="SAM" id="Phobius"/>
    </source>
</evidence>
<dbReference type="Proteomes" id="UP000027581">
    <property type="component" value="Unassembled WGS sequence"/>
</dbReference>
<sequence length="166" mass="17888">VAAKVLAAGIEKGIQAAIQGFKVRLNLETISGVSLNTILNANNVKNPMKLSLLVHEKYNTVCWPDPSSASDAICLYTKGTPAQTYKVLSEIAKNVANDAGNASTAASEAEAATYTSTTSSLSTGITASIIAILVIVLIMVIIYLILRYRRKKKMKKKVQYIKLLEE</sequence>
<name>A0A060RLW2_PLARE</name>
<keyword evidence="1" id="KW-0472">Membrane</keyword>
<evidence type="ECO:0000313" key="3">
    <source>
        <dbReference type="Proteomes" id="UP000027581"/>
    </source>
</evidence>
<reference evidence="2" key="2">
    <citation type="submission" date="2014-05" db="EMBL/GenBank/DDBJ databases">
        <title>The genome sequences of chimpanzee malaria parasites reveal the path to human adaptation.</title>
        <authorList>
            <person name="Otto T.D."/>
            <person name="Rayner J.C."/>
            <person name="Boehme U."/>
            <person name="Pain A."/>
            <person name="Spottiswoode N."/>
            <person name="Sanders M."/>
            <person name="Quail M."/>
            <person name="Ollomo B."/>
            <person name="Renaud F."/>
            <person name="Thomas A.W."/>
            <person name="Prugnolle F."/>
            <person name="Conway D.J."/>
            <person name="Newbold C."/>
            <person name="Berriman M."/>
        </authorList>
    </citation>
    <scope>NUCLEOTIDE SEQUENCE [LARGE SCALE GENOMIC DNA]</scope>
    <source>
        <strain evidence="2">CDC</strain>
    </source>
</reference>